<name>A0ABP6GLJ7_9ACTN</name>
<organism evidence="2 3">
    <name type="scientific">Actinocorallia aurantiaca</name>
    <dbReference type="NCBI Taxonomy" id="46204"/>
    <lineage>
        <taxon>Bacteria</taxon>
        <taxon>Bacillati</taxon>
        <taxon>Actinomycetota</taxon>
        <taxon>Actinomycetes</taxon>
        <taxon>Streptosporangiales</taxon>
        <taxon>Thermomonosporaceae</taxon>
        <taxon>Actinocorallia</taxon>
    </lineage>
</organism>
<dbReference type="InterPro" id="IPR049747">
    <property type="entry name" value="SCO2522-like"/>
</dbReference>
<evidence type="ECO:0000313" key="2">
    <source>
        <dbReference type="EMBL" id="GAA2725950.1"/>
    </source>
</evidence>
<comment type="caution">
    <text evidence="2">The sequence shown here is derived from an EMBL/GenBank/DDBJ whole genome shotgun (WGS) entry which is preliminary data.</text>
</comment>
<dbReference type="Proteomes" id="UP001501842">
    <property type="component" value="Unassembled WGS sequence"/>
</dbReference>
<gene>
    <name evidence="2" type="ORF">GCM10010439_27240</name>
</gene>
<evidence type="ECO:0000313" key="3">
    <source>
        <dbReference type="Proteomes" id="UP001501842"/>
    </source>
</evidence>
<accession>A0ABP6GLJ7</accession>
<proteinExistence type="predicted"/>
<feature type="region of interest" description="Disordered" evidence="1">
    <location>
        <begin position="134"/>
        <end position="153"/>
    </location>
</feature>
<reference evidence="3" key="1">
    <citation type="journal article" date="2019" name="Int. J. Syst. Evol. Microbiol.">
        <title>The Global Catalogue of Microorganisms (GCM) 10K type strain sequencing project: providing services to taxonomists for standard genome sequencing and annotation.</title>
        <authorList>
            <consortium name="The Broad Institute Genomics Platform"/>
            <consortium name="The Broad Institute Genome Sequencing Center for Infectious Disease"/>
            <person name="Wu L."/>
            <person name="Ma J."/>
        </authorList>
    </citation>
    <scope>NUCLEOTIDE SEQUENCE [LARGE SCALE GENOMIC DNA]</scope>
    <source>
        <strain evidence="3">JCM 8201</strain>
    </source>
</reference>
<protein>
    <submittedName>
        <fullName evidence="2">SCO2522 family protein</fullName>
    </submittedName>
</protein>
<keyword evidence="3" id="KW-1185">Reference proteome</keyword>
<dbReference type="EMBL" id="BAAATZ010000009">
    <property type="protein sequence ID" value="GAA2725950.1"/>
    <property type="molecule type" value="Genomic_DNA"/>
</dbReference>
<sequence length="322" mass="36246">MKVPETDFEVVTARPRIASVPLSHLSVELGHLYMEDFGRGPGTLIEHFTRVRPLFEDLRNRASVRWGGRPRISTCFLVDDYFSQLREPADLIPELLAAAAEAGVTIDYLARESGCAHTGALSPAEIVLGRLVSDPPPGTDGSRPPTLETGWLSNGEREHLGDINEAMTGLRTWSPPRENGARMHSVYVDVELWHEHTGKRVWSCAYLAAVWQLLRLGVLRDQGRPLVSPEPWDEGRAYPREWSDLPPVVKVNPRAQPFCAFRTHTFLDTRFLPTEAAVRVILDQISLDPAVRELTERRAREEKIELPPELVTRISHAFSDEL</sequence>
<dbReference type="RefSeq" id="WP_344450711.1">
    <property type="nucleotide sequence ID" value="NZ_BAAATZ010000009.1"/>
</dbReference>
<evidence type="ECO:0000256" key="1">
    <source>
        <dbReference type="SAM" id="MobiDB-lite"/>
    </source>
</evidence>
<dbReference type="NCBIfam" id="NF040566">
    <property type="entry name" value="SCO2522_fam"/>
    <property type="match status" value="1"/>
</dbReference>